<evidence type="ECO:0000256" key="3">
    <source>
        <dbReference type="ARBA" id="ARBA00022989"/>
    </source>
</evidence>
<sequence length="296" mass="33142">MFSELWCVQLIPQIWTNWRTKRTDGLPGIMMFLWALCAVPFGVYAVVQNFNIPLQVQPQVFMSLCLVSWTQTLLYHNKWPAWKATFLALAVACVFAGAEAALILTLRPVYYGGNDVPMLAVGIIAAVLLAAGLLPPYRELWKRRGRVVGINWAFLFMDWLGAFVSLMALVAQKTFDTLGGASYMACCLLEIGIASSHLVWLARTRKMRRAAAAQGKTFDDIAAEHEALETPFKFAERKDLKIEKRSDECGDSTVPLEIADVSQTGRDPALPLSCLRRRAYHEVQQAELNIMCTVRP</sequence>
<feature type="transmembrane region" description="Helical" evidence="5">
    <location>
        <begin position="84"/>
        <end position="106"/>
    </location>
</feature>
<comment type="caution">
    <text evidence="6">The sequence shown here is derived from an EMBL/GenBank/DDBJ whole genome shotgun (WGS) entry which is preliminary data.</text>
</comment>
<dbReference type="SMART" id="SM00679">
    <property type="entry name" value="CTNS"/>
    <property type="match status" value="2"/>
</dbReference>
<accession>A0AAN6ZAC0</accession>
<evidence type="ECO:0000313" key="7">
    <source>
        <dbReference type="Proteomes" id="UP001304895"/>
    </source>
</evidence>
<keyword evidence="3 5" id="KW-1133">Transmembrane helix</keyword>
<evidence type="ECO:0000256" key="5">
    <source>
        <dbReference type="SAM" id="Phobius"/>
    </source>
</evidence>
<dbReference type="GO" id="GO:0016020">
    <property type="term" value="C:membrane"/>
    <property type="evidence" value="ECO:0007669"/>
    <property type="project" value="UniProtKB-SubCell"/>
</dbReference>
<evidence type="ECO:0000256" key="4">
    <source>
        <dbReference type="ARBA" id="ARBA00023136"/>
    </source>
</evidence>
<feature type="transmembrane region" description="Helical" evidence="5">
    <location>
        <begin position="182"/>
        <end position="202"/>
    </location>
</feature>
<reference evidence="6" key="2">
    <citation type="submission" date="2023-05" db="EMBL/GenBank/DDBJ databases">
        <authorList>
            <consortium name="Lawrence Berkeley National Laboratory"/>
            <person name="Steindorff A."/>
            <person name="Hensen N."/>
            <person name="Bonometti L."/>
            <person name="Westerberg I."/>
            <person name="Brannstrom I.O."/>
            <person name="Guillou S."/>
            <person name="Cros-Aarteil S."/>
            <person name="Calhoun S."/>
            <person name="Haridas S."/>
            <person name="Kuo A."/>
            <person name="Mondo S."/>
            <person name="Pangilinan J."/>
            <person name="Riley R."/>
            <person name="Labutti K."/>
            <person name="Andreopoulos B."/>
            <person name="Lipzen A."/>
            <person name="Chen C."/>
            <person name="Yanf M."/>
            <person name="Daum C."/>
            <person name="Ng V."/>
            <person name="Clum A."/>
            <person name="Ohm R."/>
            <person name="Martin F."/>
            <person name="Silar P."/>
            <person name="Natvig D."/>
            <person name="Lalanne C."/>
            <person name="Gautier V."/>
            <person name="Ament-Velasquez S.L."/>
            <person name="Kruys A."/>
            <person name="Hutchinson M.I."/>
            <person name="Powell A.J."/>
            <person name="Barry K."/>
            <person name="Miller A.N."/>
            <person name="Grigoriev I.V."/>
            <person name="Debuchy R."/>
            <person name="Gladieux P."/>
            <person name="Thoren M.H."/>
            <person name="Johannesson H."/>
        </authorList>
    </citation>
    <scope>NUCLEOTIDE SEQUENCE</scope>
    <source>
        <strain evidence="6">CBS 123565</strain>
    </source>
</reference>
<organism evidence="6 7">
    <name type="scientific">Trichocladium antarcticum</name>
    <dbReference type="NCBI Taxonomy" id="1450529"/>
    <lineage>
        <taxon>Eukaryota</taxon>
        <taxon>Fungi</taxon>
        <taxon>Dikarya</taxon>
        <taxon>Ascomycota</taxon>
        <taxon>Pezizomycotina</taxon>
        <taxon>Sordariomycetes</taxon>
        <taxon>Sordariomycetidae</taxon>
        <taxon>Sordariales</taxon>
        <taxon>Chaetomiaceae</taxon>
        <taxon>Trichocladium</taxon>
    </lineage>
</organism>
<dbReference type="InterPro" id="IPR006603">
    <property type="entry name" value="PQ-loop_rpt"/>
</dbReference>
<proteinExistence type="predicted"/>
<dbReference type="PANTHER" id="PTHR16201">
    <property type="entry name" value="SEVEN TRANSMEMBRANE PROTEIN 1-RELATED"/>
    <property type="match status" value="1"/>
</dbReference>
<dbReference type="AlphaFoldDB" id="A0AAN6ZAC0"/>
<dbReference type="EMBL" id="MU853442">
    <property type="protein sequence ID" value="KAK4130134.1"/>
    <property type="molecule type" value="Genomic_DNA"/>
</dbReference>
<dbReference type="Proteomes" id="UP001304895">
    <property type="component" value="Unassembled WGS sequence"/>
</dbReference>
<evidence type="ECO:0000313" key="6">
    <source>
        <dbReference type="EMBL" id="KAK4130134.1"/>
    </source>
</evidence>
<feature type="transmembrane region" description="Helical" evidence="5">
    <location>
        <begin position="29"/>
        <end position="47"/>
    </location>
</feature>
<protein>
    <recommendedName>
        <fullName evidence="8">PQ loop repeat protein</fullName>
    </recommendedName>
</protein>
<feature type="transmembrane region" description="Helical" evidence="5">
    <location>
        <begin position="149"/>
        <end position="170"/>
    </location>
</feature>
<evidence type="ECO:0008006" key="8">
    <source>
        <dbReference type="Google" id="ProtNLM"/>
    </source>
</evidence>
<keyword evidence="2 5" id="KW-0812">Transmembrane</keyword>
<dbReference type="InterPro" id="IPR051415">
    <property type="entry name" value="LAAT-1"/>
</dbReference>
<name>A0AAN6ZAC0_9PEZI</name>
<dbReference type="Gene3D" id="1.20.1280.290">
    <property type="match status" value="1"/>
</dbReference>
<dbReference type="Pfam" id="PF04193">
    <property type="entry name" value="PQ-loop"/>
    <property type="match status" value="1"/>
</dbReference>
<keyword evidence="4 5" id="KW-0472">Membrane</keyword>
<evidence type="ECO:0000256" key="1">
    <source>
        <dbReference type="ARBA" id="ARBA00004141"/>
    </source>
</evidence>
<dbReference type="PANTHER" id="PTHR16201:SF37">
    <property type="entry name" value="PQ-LOOP REPEAT-CONTAINING PROTEIN"/>
    <property type="match status" value="1"/>
</dbReference>
<feature type="transmembrane region" description="Helical" evidence="5">
    <location>
        <begin position="118"/>
        <end position="137"/>
    </location>
</feature>
<keyword evidence="7" id="KW-1185">Reference proteome</keyword>
<comment type="subcellular location">
    <subcellularLocation>
        <location evidence="1">Membrane</location>
        <topology evidence="1">Multi-pass membrane protein</topology>
    </subcellularLocation>
</comment>
<gene>
    <name evidence="6" type="ORF">BT67DRAFT_458919</name>
</gene>
<evidence type="ECO:0000256" key="2">
    <source>
        <dbReference type="ARBA" id="ARBA00022692"/>
    </source>
</evidence>
<reference evidence="6" key="1">
    <citation type="journal article" date="2023" name="Mol. Phylogenet. Evol.">
        <title>Genome-scale phylogeny and comparative genomics of the fungal order Sordariales.</title>
        <authorList>
            <person name="Hensen N."/>
            <person name="Bonometti L."/>
            <person name="Westerberg I."/>
            <person name="Brannstrom I.O."/>
            <person name="Guillou S."/>
            <person name="Cros-Aarteil S."/>
            <person name="Calhoun S."/>
            <person name="Haridas S."/>
            <person name="Kuo A."/>
            <person name="Mondo S."/>
            <person name="Pangilinan J."/>
            <person name="Riley R."/>
            <person name="LaButti K."/>
            <person name="Andreopoulos B."/>
            <person name="Lipzen A."/>
            <person name="Chen C."/>
            <person name="Yan M."/>
            <person name="Daum C."/>
            <person name="Ng V."/>
            <person name="Clum A."/>
            <person name="Steindorff A."/>
            <person name="Ohm R.A."/>
            <person name="Martin F."/>
            <person name="Silar P."/>
            <person name="Natvig D.O."/>
            <person name="Lalanne C."/>
            <person name="Gautier V."/>
            <person name="Ament-Velasquez S.L."/>
            <person name="Kruys A."/>
            <person name="Hutchinson M.I."/>
            <person name="Powell A.J."/>
            <person name="Barry K."/>
            <person name="Miller A.N."/>
            <person name="Grigoriev I.V."/>
            <person name="Debuchy R."/>
            <person name="Gladieux P."/>
            <person name="Hiltunen Thoren M."/>
            <person name="Johannesson H."/>
        </authorList>
    </citation>
    <scope>NUCLEOTIDE SEQUENCE</scope>
    <source>
        <strain evidence="6">CBS 123565</strain>
    </source>
</reference>